<comment type="pathway">
    <text evidence="2">Cofactor biosynthesis; thiamine diphosphate biosynthesis; thiamine diphosphate from thiamine phosphate: step 1/1.</text>
</comment>
<dbReference type="Pfam" id="PF02769">
    <property type="entry name" value="AIRS_C"/>
    <property type="match status" value="1"/>
</dbReference>
<dbReference type="HAMAP" id="MF_02128">
    <property type="entry name" value="TMP_kinase"/>
    <property type="match status" value="1"/>
</dbReference>
<feature type="binding site" evidence="2">
    <location>
        <position position="28"/>
    </location>
    <ligand>
        <name>Mg(2+)</name>
        <dbReference type="ChEBI" id="CHEBI:18420"/>
        <label>4</label>
    </ligand>
</feature>
<comment type="miscellaneous">
    <text evidence="2">Reaction mechanism of ThiL seems to utilize a direct, inline transfer of the gamma-phosphate of ATP to TMP rather than a phosphorylated enzyme intermediate.</text>
</comment>
<dbReference type="EC" id="2.7.4.16" evidence="2"/>
<gene>
    <name evidence="2 5" type="primary">thiL</name>
    <name evidence="5" type="ORF">ABOZ73_18365</name>
</gene>
<comment type="similarity">
    <text evidence="2">Belongs to the thiamine-monophosphate kinase family.</text>
</comment>
<feature type="binding site" evidence="2">
    <location>
        <position position="208"/>
    </location>
    <ligand>
        <name>Mg(2+)</name>
        <dbReference type="ChEBI" id="CHEBI:18420"/>
        <label>3</label>
    </ligand>
</feature>
<dbReference type="CDD" id="cd02194">
    <property type="entry name" value="ThiL"/>
    <property type="match status" value="1"/>
</dbReference>
<feature type="binding site" evidence="2">
    <location>
        <position position="260"/>
    </location>
    <ligand>
        <name>substrate</name>
    </ligand>
</feature>
<keyword evidence="2" id="KW-0067">ATP-binding</keyword>
<dbReference type="Gene3D" id="3.30.1330.10">
    <property type="entry name" value="PurM-like, N-terminal domain"/>
    <property type="match status" value="1"/>
</dbReference>
<reference evidence="5" key="1">
    <citation type="submission" date="2024-06" db="EMBL/GenBank/DDBJ databases">
        <title>Caulobacter inopinatus, sp. nov.</title>
        <authorList>
            <person name="Donachie S.P."/>
        </authorList>
    </citation>
    <scope>NUCLEOTIDE SEQUENCE</scope>
    <source>
        <strain evidence="5">73W</strain>
    </source>
</reference>
<keyword evidence="2 5" id="KW-0418">Kinase</keyword>
<proteinExistence type="inferred from homology"/>
<feature type="binding site" evidence="2">
    <location>
        <begin position="120"/>
        <end position="121"/>
    </location>
    <ligand>
        <name>ATP</name>
        <dbReference type="ChEBI" id="CHEBI:30616"/>
    </ligand>
</feature>
<feature type="binding site" evidence="2">
    <location>
        <position position="210"/>
    </location>
    <ligand>
        <name>ATP</name>
        <dbReference type="ChEBI" id="CHEBI:30616"/>
    </ligand>
</feature>
<dbReference type="GO" id="GO:0009030">
    <property type="term" value="F:thiamine-phosphate kinase activity"/>
    <property type="evidence" value="ECO:0007669"/>
    <property type="project" value="UniProtKB-UniRule"/>
</dbReference>
<feature type="binding site" evidence="2">
    <location>
        <position position="211"/>
    </location>
    <ligand>
        <name>Mg(2+)</name>
        <dbReference type="ChEBI" id="CHEBI:18420"/>
        <label>5</label>
    </ligand>
</feature>
<feature type="binding site" evidence="2">
    <location>
        <position position="43"/>
    </location>
    <ligand>
        <name>Mg(2+)</name>
        <dbReference type="ChEBI" id="CHEBI:18420"/>
        <label>4</label>
    </ligand>
</feature>
<dbReference type="NCBIfam" id="TIGR01379">
    <property type="entry name" value="thiL"/>
    <property type="match status" value="1"/>
</dbReference>
<feature type="binding site" evidence="2">
    <location>
        <position position="45"/>
    </location>
    <ligand>
        <name>Mg(2+)</name>
        <dbReference type="ChEBI" id="CHEBI:18420"/>
        <label>2</label>
    </ligand>
</feature>
<keyword evidence="2 5" id="KW-0808">Transferase</keyword>
<sequence length="319" mass="33847">MADEFETIARLLRPLTRGAPEALDLLDDAAVLPSRPGYDLVLTKDALVEGVHFLPTDPLDTVARKLLRTNLSDLAAKGAEPFGYLLATAWRRSDGWAEREAFAKGLAQDGELFDLRLLGGDTVSTDGPLVVSATLLGWVSSGGMIRRDGAKAGDLVVVTGYIGDGWLSLQAALGEVGDPEGELLARYRLPEPRLGMRRALELANAAADVSDGLLADVGHVAKASGLKAVVDLQRIPRSFIGGVWSEAKADKLLQLATGGDDYELVCAVPPEHLAVFTDLAVDVPVTVVGHFEAGEGVEAHVLDEIVPVEHAGWRHGEAN</sequence>
<keyword evidence="2" id="KW-0460">Magnesium</keyword>
<evidence type="ECO:0000259" key="3">
    <source>
        <dbReference type="Pfam" id="PF00586"/>
    </source>
</evidence>
<feature type="binding site" evidence="2">
    <location>
        <position position="121"/>
    </location>
    <ligand>
        <name>Mg(2+)</name>
        <dbReference type="ChEBI" id="CHEBI:18420"/>
        <label>1</label>
    </ligand>
</feature>
<feature type="binding site" evidence="2">
    <location>
        <position position="73"/>
    </location>
    <ligand>
        <name>Mg(2+)</name>
        <dbReference type="ChEBI" id="CHEBI:18420"/>
        <label>2</label>
    </ligand>
</feature>
<dbReference type="SUPFAM" id="SSF56042">
    <property type="entry name" value="PurM C-terminal domain-like"/>
    <property type="match status" value="1"/>
</dbReference>
<evidence type="ECO:0000256" key="2">
    <source>
        <dbReference type="HAMAP-Rule" id="MF_02128"/>
    </source>
</evidence>
<feature type="binding site" evidence="2">
    <location>
        <position position="147"/>
    </location>
    <ligand>
        <name>ATP</name>
        <dbReference type="ChEBI" id="CHEBI:30616"/>
    </ligand>
</feature>
<dbReference type="Pfam" id="PF00586">
    <property type="entry name" value="AIRS"/>
    <property type="match status" value="1"/>
</dbReference>
<keyword evidence="2" id="KW-0547">Nucleotide-binding</keyword>
<dbReference type="Gene3D" id="3.90.650.10">
    <property type="entry name" value="PurM-like C-terminal domain"/>
    <property type="match status" value="1"/>
</dbReference>
<dbReference type="GO" id="GO:0000287">
    <property type="term" value="F:magnesium ion binding"/>
    <property type="evidence" value="ECO:0007669"/>
    <property type="project" value="UniProtKB-UniRule"/>
</dbReference>
<dbReference type="InterPro" id="IPR036676">
    <property type="entry name" value="PurM-like_C_sf"/>
</dbReference>
<dbReference type="InterPro" id="IPR006283">
    <property type="entry name" value="ThiL-like"/>
</dbReference>
<dbReference type="InterPro" id="IPR036921">
    <property type="entry name" value="PurM-like_N_sf"/>
</dbReference>
<evidence type="ECO:0000259" key="4">
    <source>
        <dbReference type="Pfam" id="PF02769"/>
    </source>
</evidence>
<dbReference type="GO" id="GO:0005524">
    <property type="term" value="F:ATP binding"/>
    <property type="evidence" value="ECO:0007669"/>
    <property type="project" value="UniProtKB-UniRule"/>
</dbReference>
<dbReference type="AlphaFoldDB" id="A0AB39KSK9"/>
<comment type="catalytic activity">
    <reaction evidence="2">
        <text>thiamine phosphate + ATP = thiamine diphosphate + ADP</text>
        <dbReference type="Rhea" id="RHEA:15913"/>
        <dbReference type="ChEBI" id="CHEBI:30616"/>
        <dbReference type="ChEBI" id="CHEBI:37575"/>
        <dbReference type="ChEBI" id="CHEBI:58937"/>
        <dbReference type="ChEBI" id="CHEBI:456216"/>
        <dbReference type="EC" id="2.7.4.16"/>
    </reaction>
</comment>
<dbReference type="GO" id="GO:0009229">
    <property type="term" value="P:thiamine diphosphate biosynthetic process"/>
    <property type="evidence" value="ECO:0007669"/>
    <property type="project" value="UniProtKB-UniRule"/>
</dbReference>
<dbReference type="GO" id="GO:0009228">
    <property type="term" value="P:thiamine biosynthetic process"/>
    <property type="evidence" value="ECO:0007669"/>
    <property type="project" value="UniProtKB-KW"/>
</dbReference>
<feature type="binding site" evidence="2">
    <location>
        <position position="52"/>
    </location>
    <ligand>
        <name>substrate</name>
    </ligand>
</feature>
<protein>
    <recommendedName>
        <fullName evidence="2">Thiamine-monophosphate kinase</fullName>
        <shortName evidence="2">TMP kinase</shortName>
        <shortName evidence="2">Thiamine-phosphate kinase</shortName>
        <ecNumber evidence="2">2.7.4.16</ecNumber>
    </recommendedName>
</protein>
<dbReference type="PIRSF" id="PIRSF005303">
    <property type="entry name" value="Thiam_monoph_kin"/>
    <property type="match status" value="1"/>
</dbReference>
<feature type="binding site" evidence="2">
    <location>
        <position position="28"/>
    </location>
    <ligand>
        <name>Mg(2+)</name>
        <dbReference type="ChEBI" id="CHEBI:18420"/>
        <label>3</label>
    </ligand>
</feature>
<comment type="function">
    <text evidence="2">Catalyzes the ATP-dependent phosphorylation of thiamine-monophosphate (TMP) to form thiamine-pyrophosphate (TPP), the active form of vitamin B1.</text>
</comment>
<comment type="caution">
    <text evidence="2">Lacks conserved residue(s) required for the propagation of feature annotation.</text>
</comment>
<feature type="binding site" evidence="2">
    <location>
        <position position="73"/>
    </location>
    <ligand>
        <name>Mg(2+)</name>
        <dbReference type="ChEBI" id="CHEBI:18420"/>
        <label>3</label>
    </ligand>
</feature>
<dbReference type="InterPro" id="IPR010918">
    <property type="entry name" value="PurM-like_C_dom"/>
</dbReference>
<dbReference type="EMBL" id="CP158375">
    <property type="protein sequence ID" value="XDO96704.1"/>
    <property type="molecule type" value="Genomic_DNA"/>
</dbReference>
<name>A0AB39KSK9_9CAUL</name>
<keyword evidence="2" id="KW-0479">Metal-binding</keyword>
<evidence type="ECO:0000256" key="1">
    <source>
        <dbReference type="ARBA" id="ARBA00022977"/>
    </source>
</evidence>
<feature type="domain" description="PurM-like C-terminal" evidence="4">
    <location>
        <begin position="151"/>
        <end position="300"/>
    </location>
</feature>
<dbReference type="PANTHER" id="PTHR30270">
    <property type="entry name" value="THIAMINE-MONOPHOSPHATE KINASE"/>
    <property type="match status" value="1"/>
</dbReference>
<dbReference type="PANTHER" id="PTHR30270:SF0">
    <property type="entry name" value="THIAMINE-MONOPHOSPHATE KINASE"/>
    <property type="match status" value="1"/>
</dbReference>
<accession>A0AB39KSK9</accession>
<feature type="binding site" evidence="2">
    <location>
        <position position="313"/>
    </location>
    <ligand>
        <name>substrate</name>
    </ligand>
</feature>
<feature type="binding site" evidence="2">
    <location>
        <position position="73"/>
    </location>
    <ligand>
        <name>Mg(2+)</name>
        <dbReference type="ChEBI" id="CHEBI:18420"/>
        <label>4</label>
    </ligand>
</feature>
<dbReference type="RefSeq" id="WP_369059544.1">
    <property type="nucleotide sequence ID" value="NZ_CP158375.1"/>
</dbReference>
<evidence type="ECO:0000313" key="5">
    <source>
        <dbReference type="EMBL" id="XDO96704.1"/>
    </source>
</evidence>
<organism evidence="5">
    <name type="scientific">Caulobacter sp. 73W</name>
    <dbReference type="NCBI Taxonomy" id="3161137"/>
    <lineage>
        <taxon>Bacteria</taxon>
        <taxon>Pseudomonadati</taxon>
        <taxon>Pseudomonadota</taxon>
        <taxon>Alphaproteobacteria</taxon>
        <taxon>Caulobacterales</taxon>
        <taxon>Caulobacteraceae</taxon>
        <taxon>Caulobacter</taxon>
    </lineage>
</organism>
<feature type="domain" description="PurM-like N-terminal" evidence="3">
    <location>
        <begin position="27"/>
        <end position="139"/>
    </location>
</feature>
<feature type="binding site" evidence="2">
    <location>
        <position position="45"/>
    </location>
    <ligand>
        <name>Mg(2+)</name>
        <dbReference type="ChEBI" id="CHEBI:18420"/>
        <label>1</label>
    </ligand>
</feature>
<dbReference type="InterPro" id="IPR016188">
    <property type="entry name" value="PurM-like_N"/>
</dbReference>
<dbReference type="SUPFAM" id="SSF55326">
    <property type="entry name" value="PurM N-terminal domain-like"/>
    <property type="match status" value="1"/>
</dbReference>
<keyword evidence="1 2" id="KW-0784">Thiamine biosynthesis</keyword>